<evidence type="ECO:0000256" key="1">
    <source>
        <dbReference type="PROSITE-ProRule" id="PRU00285"/>
    </source>
</evidence>
<dbReference type="CDD" id="cd06464">
    <property type="entry name" value="ACD_sHsps-like"/>
    <property type="match status" value="1"/>
</dbReference>
<dbReference type="RefSeq" id="WP_229339592.1">
    <property type="nucleotide sequence ID" value="NZ_JAJBZG010000002.1"/>
</dbReference>
<dbReference type="PANTHER" id="PTHR11527">
    <property type="entry name" value="HEAT-SHOCK PROTEIN 20 FAMILY MEMBER"/>
    <property type="match status" value="1"/>
</dbReference>
<comment type="caution">
    <text evidence="4">The sequence shown here is derived from an EMBL/GenBank/DDBJ whole genome shotgun (WGS) entry which is preliminary data.</text>
</comment>
<dbReference type="SUPFAM" id="SSF49764">
    <property type="entry name" value="HSP20-like chaperones"/>
    <property type="match status" value="1"/>
</dbReference>
<accession>A0A9X1LIM2</accession>
<evidence type="ECO:0000256" key="2">
    <source>
        <dbReference type="RuleBase" id="RU003616"/>
    </source>
</evidence>
<organism evidence="4 5">
    <name type="scientific">Christiangramia sediminis</name>
    <dbReference type="NCBI Taxonomy" id="2881336"/>
    <lineage>
        <taxon>Bacteria</taxon>
        <taxon>Pseudomonadati</taxon>
        <taxon>Bacteroidota</taxon>
        <taxon>Flavobacteriia</taxon>
        <taxon>Flavobacteriales</taxon>
        <taxon>Flavobacteriaceae</taxon>
        <taxon>Christiangramia</taxon>
    </lineage>
</organism>
<name>A0A9X1LIM2_9FLAO</name>
<dbReference type="Pfam" id="PF00011">
    <property type="entry name" value="HSP20"/>
    <property type="match status" value="1"/>
</dbReference>
<dbReference type="PROSITE" id="PS01031">
    <property type="entry name" value="SHSP"/>
    <property type="match status" value="1"/>
</dbReference>
<evidence type="ECO:0000313" key="4">
    <source>
        <dbReference type="EMBL" id="MCB7481029.1"/>
    </source>
</evidence>
<protein>
    <submittedName>
        <fullName evidence="4">Hsp20/alpha crystallin family protein</fullName>
    </submittedName>
</protein>
<dbReference type="AlphaFoldDB" id="A0A9X1LIM2"/>
<dbReference type="Proteomes" id="UP001139414">
    <property type="component" value="Unassembled WGS sequence"/>
</dbReference>
<feature type="domain" description="SHSP" evidence="3">
    <location>
        <begin position="33"/>
        <end position="147"/>
    </location>
</feature>
<dbReference type="EMBL" id="JAJBZG010000002">
    <property type="protein sequence ID" value="MCB7481029.1"/>
    <property type="molecule type" value="Genomic_DNA"/>
</dbReference>
<sequence length="149" mass="17437">MSLVKFRKNRRPWFDGEISNWLNTNDFFTDDFFGRGGDLPAMNVKENEANFEIELAVPGFSKKDIEVSLENDILHISAEKSLEDEENKEDYTRREFSYNSFDRRLQIPKNVNRDQEVKASYKNGVLKLQLSKMEPSKAIPKKLIDIEEV</sequence>
<comment type="similarity">
    <text evidence="1 2">Belongs to the small heat shock protein (HSP20) family.</text>
</comment>
<evidence type="ECO:0000259" key="3">
    <source>
        <dbReference type="PROSITE" id="PS01031"/>
    </source>
</evidence>
<evidence type="ECO:0000313" key="5">
    <source>
        <dbReference type="Proteomes" id="UP001139414"/>
    </source>
</evidence>
<dbReference type="InterPro" id="IPR002068">
    <property type="entry name" value="A-crystallin/Hsp20_dom"/>
</dbReference>
<gene>
    <name evidence="4" type="ORF">LGQ90_07120</name>
</gene>
<dbReference type="InterPro" id="IPR008978">
    <property type="entry name" value="HSP20-like_chaperone"/>
</dbReference>
<dbReference type="Gene3D" id="2.60.40.790">
    <property type="match status" value="1"/>
</dbReference>
<reference evidence="4" key="1">
    <citation type="submission" date="2021-10" db="EMBL/GenBank/DDBJ databases">
        <title>Gramella sp. ASW11-100T, isolated from marine sediment.</title>
        <authorList>
            <person name="Xia C."/>
        </authorList>
    </citation>
    <scope>NUCLEOTIDE SEQUENCE</scope>
    <source>
        <strain evidence="4">ASW11-100</strain>
    </source>
</reference>
<dbReference type="InterPro" id="IPR031107">
    <property type="entry name" value="Small_HSP"/>
</dbReference>
<keyword evidence="5" id="KW-1185">Reference proteome</keyword>
<proteinExistence type="inferred from homology"/>